<accession>A0A8X6JEB2</accession>
<protein>
    <submittedName>
        <fullName evidence="1">Uncharacterized protein</fullName>
    </submittedName>
</protein>
<comment type="caution">
    <text evidence="1">The sequence shown here is derived from an EMBL/GenBank/DDBJ whole genome shotgun (WGS) entry which is preliminary data.</text>
</comment>
<dbReference type="AlphaFoldDB" id="A0A8X6JEB2"/>
<dbReference type="Proteomes" id="UP000887116">
    <property type="component" value="Unassembled WGS sequence"/>
</dbReference>
<evidence type="ECO:0000313" key="1">
    <source>
        <dbReference type="EMBL" id="GFR03426.1"/>
    </source>
</evidence>
<sequence length="79" mass="9178">MLDWKSKVLPVKIGSWEKRCLFISTSGWDRLGLDDEKDDEVGDRCFPRAGALHVLEGRVLGWRKQSHVSWTSYPEKEFV</sequence>
<name>A0A8X6JEB2_TRICU</name>
<dbReference type="OrthoDB" id="10484103at2759"/>
<keyword evidence="2" id="KW-1185">Reference proteome</keyword>
<reference evidence="1" key="1">
    <citation type="submission" date="2020-07" db="EMBL/GenBank/DDBJ databases">
        <title>Multicomponent nature underlies the extraordinary mechanical properties of spider dragline silk.</title>
        <authorList>
            <person name="Kono N."/>
            <person name="Nakamura H."/>
            <person name="Mori M."/>
            <person name="Yoshida Y."/>
            <person name="Ohtoshi R."/>
            <person name="Malay A.D."/>
            <person name="Moran D.A.P."/>
            <person name="Tomita M."/>
            <person name="Numata K."/>
            <person name="Arakawa K."/>
        </authorList>
    </citation>
    <scope>NUCLEOTIDE SEQUENCE</scope>
</reference>
<evidence type="ECO:0000313" key="2">
    <source>
        <dbReference type="Proteomes" id="UP000887116"/>
    </source>
</evidence>
<organism evidence="1 2">
    <name type="scientific">Trichonephila clavata</name>
    <name type="common">Joro spider</name>
    <name type="synonym">Nephila clavata</name>
    <dbReference type="NCBI Taxonomy" id="2740835"/>
    <lineage>
        <taxon>Eukaryota</taxon>
        <taxon>Metazoa</taxon>
        <taxon>Ecdysozoa</taxon>
        <taxon>Arthropoda</taxon>
        <taxon>Chelicerata</taxon>
        <taxon>Arachnida</taxon>
        <taxon>Araneae</taxon>
        <taxon>Araneomorphae</taxon>
        <taxon>Entelegynae</taxon>
        <taxon>Araneoidea</taxon>
        <taxon>Nephilidae</taxon>
        <taxon>Trichonephila</taxon>
    </lineage>
</organism>
<gene>
    <name evidence="1" type="ORF">TNCT_262081</name>
</gene>
<dbReference type="EMBL" id="BMAO01025541">
    <property type="protein sequence ID" value="GFR03426.1"/>
    <property type="molecule type" value="Genomic_DNA"/>
</dbReference>
<proteinExistence type="predicted"/>